<name>A0A6V8NYT3_9ACTN</name>
<organism evidence="1 2">
    <name type="scientific">Candidatus Hakubella thermalkaliphila</name>
    <dbReference type="NCBI Taxonomy" id="2754717"/>
    <lineage>
        <taxon>Bacteria</taxon>
        <taxon>Bacillati</taxon>
        <taxon>Actinomycetota</taxon>
        <taxon>Actinomycetota incertae sedis</taxon>
        <taxon>Candidatus Hakubellales</taxon>
        <taxon>Candidatus Hakubellaceae</taxon>
        <taxon>Candidatus Hakubella</taxon>
    </lineage>
</organism>
<feature type="non-terminal residue" evidence="1">
    <location>
        <position position="97"/>
    </location>
</feature>
<sequence>MSSFQERSIVKPLHTVGKDCPYNETYLFERDFLPQHLTVTIERLLRTAGAWKVLDVGCGSGRLIYYLRESGYLAVGCDISLHDALMSQQIVGAAEAL</sequence>
<comment type="caution">
    <text evidence="1">The sequence shown here is derived from an EMBL/GenBank/DDBJ whole genome shotgun (WGS) entry which is preliminary data.</text>
</comment>
<evidence type="ECO:0000313" key="2">
    <source>
        <dbReference type="Proteomes" id="UP000585609"/>
    </source>
</evidence>
<dbReference type="InterPro" id="IPR029063">
    <property type="entry name" value="SAM-dependent_MTases_sf"/>
</dbReference>
<dbReference type="Proteomes" id="UP000585609">
    <property type="component" value="Unassembled WGS sequence"/>
</dbReference>
<gene>
    <name evidence="1" type="ORF">HKBW3S09_01868</name>
</gene>
<dbReference type="AlphaFoldDB" id="A0A6V8NYT3"/>
<protein>
    <submittedName>
        <fullName evidence="1">Uncharacterized protein</fullName>
    </submittedName>
</protein>
<evidence type="ECO:0000313" key="1">
    <source>
        <dbReference type="EMBL" id="GFP24401.1"/>
    </source>
</evidence>
<accession>A0A6V8NYT3</accession>
<proteinExistence type="predicted"/>
<dbReference type="Gene3D" id="3.40.50.150">
    <property type="entry name" value="Vaccinia Virus protein VP39"/>
    <property type="match status" value="1"/>
</dbReference>
<reference evidence="1 2" key="1">
    <citation type="journal article" date="2020" name="Front. Microbiol.">
        <title>Single-cell genomics of novel Actinobacteria with the Wood-Ljungdahl pathway discovered in a serpentinizing system.</title>
        <authorList>
            <person name="Merino N."/>
            <person name="Kawai M."/>
            <person name="Boyd E.S."/>
            <person name="Colman D.R."/>
            <person name="McGlynn S.E."/>
            <person name="Nealson K.H."/>
            <person name="Kurokawa K."/>
            <person name="Hongoh Y."/>
        </authorList>
    </citation>
    <scope>NUCLEOTIDE SEQUENCE [LARGE SCALE GENOMIC DNA]</scope>
    <source>
        <strain evidence="1 2">S09_30</strain>
    </source>
</reference>
<dbReference type="EMBL" id="BLRW01000536">
    <property type="protein sequence ID" value="GFP24401.1"/>
    <property type="molecule type" value="Genomic_DNA"/>
</dbReference>
<dbReference type="SUPFAM" id="SSF53335">
    <property type="entry name" value="S-adenosyl-L-methionine-dependent methyltransferases"/>
    <property type="match status" value="1"/>
</dbReference>